<dbReference type="PROSITE" id="PS50238">
    <property type="entry name" value="RHOGAP"/>
    <property type="match status" value="1"/>
</dbReference>
<feature type="domain" description="Rho-GAP" evidence="3">
    <location>
        <begin position="88"/>
        <end position="291"/>
    </location>
</feature>
<feature type="compositionally biased region" description="Polar residues" evidence="2">
    <location>
        <begin position="417"/>
        <end position="431"/>
    </location>
</feature>
<dbReference type="EMBL" id="RSCD01000016">
    <property type="protein sequence ID" value="RSH88800.1"/>
    <property type="molecule type" value="Genomic_DNA"/>
</dbReference>
<dbReference type="Proteomes" id="UP000279259">
    <property type="component" value="Unassembled WGS sequence"/>
</dbReference>
<dbReference type="GO" id="GO:0007165">
    <property type="term" value="P:signal transduction"/>
    <property type="evidence" value="ECO:0007669"/>
    <property type="project" value="InterPro"/>
</dbReference>
<dbReference type="SUPFAM" id="SSF48350">
    <property type="entry name" value="GTPase activation domain, GAP"/>
    <property type="match status" value="1"/>
</dbReference>
<evidence type="ECO:0000259" key="3">
    <source>
        <dbReference type="PROSITE" id="PS50238"/>
    </source>
</evidence>
<organism evidence="4 5">
    <name type="scientific">Saitozyma podzolica</name>
    <dbReference type="NCBI Taxonomy" id="1890683"/>
    <lineage>
        <taxon>Eukaryota</taxon>
        <taxon>Fungi</taxon>
        <taxon>Dikarya</taxon>
        <taxon>Basidiomycota</taxon>
        <taxon>Agaricomycotina</taxon>
        <taxon>Tremellomycetes</taxon>
        <taxon>Tremellales</taxon>
        <taxon>Trimorphomycetaceae</taxon>
        <taxon>Saitozyma</taxon>
    </lineage>
</organism>
<evidence type="ECO:0000313" key="4">
    <source>
        <dbReference type="EMBL" id="RSH88800.1"/>
    </source>
</evidence>
<feature type="region of interest" description="Disordered" evidence="2">
    <location>
        <begin position="1"/>
        <end position="30"/>
    </location>
</feature>
<dbReference type="GO" id="GO:0005938">
    <property type="term" value="C:cell cortex"/>
    <property type="evidence" value="ECO:0007669"/>
    <property type="project" value="TreeGrafter"/>
</dbReference>
<dbReference type="InterPro" id="IPR051025">
    <property type="entry name" value="RhoGAP"/>
</dbReference>
<dbReference type="PANTHER" id="PTHR15228:SF25">
    <property type="entry name" value="F-BAR DOMAIN-CONTAINING PROTEIN"/>
    <property type="match status" value="1"/>
</dbReference>
<dbReference type="Pfam" id="PF00620">
    <property type="entry name" value="RhoGAP"/>
    <property type="match status" value="1"/>
</dbReference>
<evidence type="ECO:0000256" key="1">
    <source>
        <dbReference type="ARBA" id="ARBA00022468"/>
    </source>
</evidence>
<feature type="region of interest" description="Disordered" evidence="2">
    <location>
        <begin position="350"/>
        <end position="458"/>
    </location>
</feature>
<dbReference type="InterPro" id="IPR000198">
    <property type="entry name" value="RhoGAP_dom"/>
</dbReference>
<accession>A0A427YCE2</accession>
<dbReference type="SMART" id="SM00324">
    <property type="entry name" value="RhoGAP"/>
    <property type="match status" value="1"/>
</dbReference>
<evidence type="ECO:0000313" key="5">
    <source>
        <dbReference type="Proteomes" id="UP000279259"/>
    </source>
</evidence>
<dbReference type="InterPro" id="IPR008936">
    <property type="entry name" value="Rho_GTPase_activation_prot"/>
</dbReference>
<reference evidence="4 5" key="1">
    <citation type="submission" date="2018-11" db="EMBL/GenBank/DDBJ databases">
        <title>Genome sequence of Saitozyma podzolica DSM 27192.</title>
        <authorList>
            <person name="Aliyu H."/>
            <person name="Gorte O."/>
            <person name="Ochsenreither K."/>
        </authorList>
    </citation>
    <scope>NUCLEOTIDE SEQUENCE [LARGE SCALE GENOMIC DNA]</scope>
    <source>
        <strain evidence="4 5">DSM 27192</strain>
    </source>
</reference>
<name>A0A427YCE2_9TREE</name>
<feature type="region of interest" description="Disordered" evidence="2">
    <location>
        <begin position="297"/>
        <end position="319"/>
    </location>
</feature>
<evidence type="ECO:0000256" key="2">
    <source>
        <dbReference type="SAM" id="MobiDB-lite"/>
    </source>
</evidence>
<proteinExistence type="predicted"/>
<gene>
    <name evidence="4" type="ORF">EHS25_003028</name>
</gene>
<dbReference type="GO" id="GO:0005096">
    <property type="term" value="F:GTPase activator activity"/>
    <property type="evidence" value="ECO:0007669"/>
    <property type="project" value="UniProtKB-KW"/>
</dbReference>
<dbReference type="OrthoDB" id="3196451at2759"/>
<dbReference type="AlphaFoldDB" id="A0A427YCE2"/>
<dbReference type="PANTHER" id="PTHR15228">
    <property type="entry name" value="SPERMATHECAL PHYSIOLOGY VARIANT"/>
    <property type="match status" value="1"/>
</dbReference>
<dbReference type="Gene3D" id="1.10.555.10">
    <property type="entry name" value="Rho GTPase activation protein"/>
    <property type="match status" value="1"/>
</dbReference>
<keyword evidence="5" id="KW-1185">Reference proteome</keyword>
<dbReference type="STRING" id="1890683.A0A427YCE2"/>
<protein>
    <recommendedName>
        <fullName evidence="3">Rho-GAP domain-containing protein</fullName>
    </recommendedName>
</protein>
<comment type="caution">
    <text evidence="4">The sequence shown here is derived from an EMBL/GenBank/DDBJ whole genome shotgun (WGS) entry which is preliminary data.</text>
</comment>
<sequence>MVSTRPSPNPARRVHYPTADTYVPGDEDSEPVLIGSPAPIGSPPLIGTPVHRVTSGDSDSDKVQNLKAWWKAFKGAAAKEAASGVFEIPLAESLSRASVQISTRGPDGRLRVWGSIPVVVAKCGLYLKQNSTEVEGTFRVSGSAKRTRELQAVFDEAPGYGRDINWEKTTFTTHDVATIFRRFLTLMPEPIVPLSLYHDFRGALTVDDPVARYKELIRAMPSANQHLLLYVLDVLHLFAGRSDKNLMTAANLALIFQPGVISHPHHIMHPREHVLSRHVVEYLIEHQDHFAIGMTLTRGGTRTSSPPTAGPSSPALSPPLIRADADLMVPSDSDDEAPADGYYVVERPTSPAAKAETARPPSALALNLIPPPPRRPSSRTTPDVMEASDSDEEAPPGGYEVRISDPAQGRAALLARSKTQTRTSPASTEASLSRRRTVPTRRPGAPGARPRRSVKEAP</sequence>
<keyword evidence="1" id="KW-0343">GTPase activation</keyword>
<feature type="compositionally biased region" description="Low complexity" evidence="2">
    <location>
        <begin position="303"/>
        <end position="319"/>
    </location>
</feature>
<dbReference type="GO" id="GO:0060237">
    <property type="term" value="P:regulation of fungal-type cell wall organization"/>
    <property type="evidence" value="ECO:0007669"/>
    <property type="project" value="TreeGrafter"/>
</dbReference>